<protein>
    <submittedName>
        <fullName evidence="2">G13057 protein</fullName>
    </submittedName>
</protein>
<feature type="compositionally biased region" description="Basic and acidic residues" evidence="1">
    <location>
        <begin position="52"/>
        <end position="66"/>
    </location>
</feature>
<feature type="region of interest" description="Disordered" evidence="1">
    <location>
        <begin position="80"/>
        <end position="159"/>
    </location>
</feature>
<reference evidence="2 3" key="1">
    <citation type="submission" date="2024-06" db="EMBL/GenBank/DDBJ databases">
        <authorList>
            <person name="Kraege A."/>
            <person name="Thomma B."/>
        </authorList>
    </citation>
    <scope>NUCLEOTIDE SEQUENCE [LARGE SCALE GENOMIC DNA]</scope>
</reference>
<organism evidence="2 3">
    <name type="scientific">Coccomyxa viridis</name>
    <dbReference type="NCBI Taxonomy" id="1274662"/>
    <lineage>
        <taxon>Eukaryota</taxon>
        <taxon>Viridiplantae</taxon>
        <taxon>Chlorophyta</taxon>
        <taxon>core chlorophytes</taxon>
        <taxon>Trebouxiophyceae</taxon>
        <taxon>Trebouxiophyceae incertae sedis</taxon>
        <taxon>Coccomyxaceae</taxon>
        <taxon>Coccomyxa</taxon>
    </lineage>
</organism>
<keyword evidence="3" id="KW-1185">Reference proteome</keyword>
<sequence length="159" mass="16535">MDQYRGSNRDLYSAQGNGMGTRGGPYTPRGRGSFQRGDTAFGGSRGFGYCPQEEHTGVHDHHGDQDGALEKALSGVSLGKAFSGSMDGSEASSRLQRAASRGLEPGSYPQRGYQTGPMRGGSGDLGAFSPGRVGGRGEACAPGQWQGRGRGLGPVRQPN</sequence>
<feature type="region of interest" description="Disordered" evidence="1">
    <location>
        <begin position="1"/>
        <end position="66"/>
    </location>
</feature>
<dbReference type="EMBL" id="CAXHTA020000021">
    <property type="protein sequence ID" value="CAL5229688.1"/>
    <property type="molecule type" value="Genomic_DNA"/>
</dbReference>
<evidence type="ECO:0000313" key="2">
    <source>
        <dbReference type="EMBL" id="CAL5229688.1"/>
    </source>
</evidence>
<gene>
    <name evidence="2" type="primary">g13057</name>
    <name evidence="2" type="ORF">VP750_LOCUS11594</name>
</gene>
<evidence type="ECO:0000313" key="3">
    <source>
        <dbReference type="Proteomes" id="UP001497392"/>
    </source>
</evidence>
<comment type="caution">
    <text evidence="2">The sequence shown here is derived from an EMBL/GenBank/DDBJ whole genome shotgun (WGS) entry which is preliminary data.</text>
</comment>
<evidence type="ECO:0000256" key="1">
    <source>
        <dbReference type="SAM" id="MobiDB-lite"/>
    </source>
</evidence>
<proteinExistence type="predicted"/>
<accession>A0ABP1GHE9</accession>
<name>A0ABP1GHE9_9CHLO</name>
<dbReference type="Proteomes" id="UP001497392">
    <property type="component" value="Unassembled WGS sequence"/>
</dbReference>